<dbReference type="RefSeq" id="WP_160895678.1">
    <property type="nucleotide sequence ID" value="NZ_WUMU01000019.1"/>
</dbReference>
<sequence>MLDDLKYRDGEVSVAGVRVRYRVAGPDNDRTPLVLVHGTAGSVDGHFGYIFPMMAYRQKVIALDWSDTEGATLELADLVAQVRAVIGDAVPVGPVTLLGYSLGACVAAQTAAELPGKVANLILVAGWLKTDTHQQMRNRIWRALRDQDSASITEYMTFCAFSPGFMNMKSLPEMVAAAGMLKMSGFVDRQMDLNTRIDIAEACETITAKTLVIGCTFDMMVPKHHSKQLFGAIEDARYTEIPSGHAVVHERAAELFHHIDMFTRAPGAHPAGTIIPAQKP</sequence>
<evidence type="ECO:0000259" key="1">
    <source>
        <dbReference type="Pfam" id="PF00561"/>
    </source>
</evidence>
<keyword evidence="2" id="KW-0378">Hydrolase</keyword>
<dbReference type="PANTHER" id="PTHR43689">
    <property type="entry name" value="HYDROLASE"/>
    <property type="match status" value="1"/>
</dbReference>
<dbReference type="Proteomes" id="UP000477911">
    <property type="component" value="Unassembled WGS sequence"/>
</dbReference>
<protein>
    <submittedName>
        <fullName evidence="2">Alpha/beta fold hydrolase</fullName>
    </submittedName>
</protein>
<reference evidence="2 3" key="1">
    <citation type="submission" date="2019-12" db="EMBL/GenBank/DDBJ databases">
        <authorList>
            <person name="Li M."/>
        </authorList>
    </citation>
    <scope>NUCLEOTIDE SEQUENCE [LARGE SCALE GENOMIC DNA]</scope>
    <source>
        <strain evidence="2 3">GBMRC 2024</strain>
    </source>
</reference>
<evidence type="ECO:0000313" key="3">
    <source>
        <dbReference type="Proteomes" id="UP000477911"/>
    </source>
</evidence>
<dbReference type="InterPro" id="IPR000073">
    <property type="entry name" value="AB_hydrolase_1"/>
</dbReference>
<dbReference type="PANTHER" id="PTHR43689:SF8">
    <property type="entry name" value="ALPHA_BETA-HYDROLASES SUPERFAMILY PROTEIN"/>
    <property type="match status" value="1"/>
</dbReference>
<evidence type="ECO:0000313" key="2">
    <source>
        <dbReference type="EMBL" id="MXN19552.1"/>
    </source>
</evidence>
<comment type="caution">
    <text evidence="2">The sequence shown here is derived from an EMBL/GenBank/DDBJ whole genome shotgun (WGS) entry which is preliminary data.</text>
</comment>
<name>A0A6L7G7A6_9RHOB</name>
<dbReference type="Gene3D" id="3.40.50.1820">
    <property type="entry name" value="alpha/beta hydrolase"/>
    <property type="match status" value="1"/>
</dbReference>
<feature type="domain" description="AB hydrolase-1" evidence="1">
    <location>
        <begin position="32"/>
        <end position="251"/>
    </location>
</feature>
<dbReference type="Pfam" id="PF00561">
    <property type="entry name" value="Abhydrolase_1"/>
    <property type="match status" value="1"/>
</dbReference>
<keyword evidence="3" id="KW-1185">Reference proteome</keyword>
<dbReference type="SUPFAM" id="SSF53474">
    <property type="entry name" value="alpha/beta-Hydrolases"/>
    <property type="match status" value="1"/>
</dbReference>
<accession>A0A6L7G7A6</accession>
<proteinExistence type="predicted"/>
<dbReference type="EMBL" id="WUMU01000019">
    <property type="protein sequence ID" value="MXN19552.1"/>
    <property type="molecule type" value="Genomic_DNA"/>
</dbReference>
<organism evidence="2 3">
    <name type="scientific">Pseudooceanicola albus</name>
    <dbReference type="NCBI Taxonomy" id="2692189"/>
    <lineage>
        <taxon>Bacteria</taxon>
        <taxon>Pseudomonadati</taxon>
        <taxon>Pseudomonadota</taxon>
        <taxon>Alphaproteobacteria</taxon>
        <taxon>Rhodobacterales</taxon>
        <taxon>Paracoccaceae</taxon>
        <taxon>Pseudooceanicola</taxon>
    </lineage>
</organism>
<dbReference type="GO" id="GO:0016787">
    <property type="term" value="F:hydrolase activity"/>
    <property type="evidence" value="ECO:0007669"/>
    <property type="project" value="UniProtKB-KW"/>
</dbReference>
<dbReference type="AlphaFoldDB" id="A0A6L7G7A6"/>
<dbReference type="InterPro" id="IPR029058">
    <property type="entry name" value="AB_hydrolase_fold"/>
</dbReference>
<gene>
    <name evidence="2" type="ORF">GR170_17100</name>
</gene>